<accession>A0ABX6BI55</accession>
<evidence type="ECO:0000313" key="3">
    <source>
        <dbReference type="EMBL" id="QEV33693.1"/>
    </source>
</evidence>
<name>A0ABX6BI55_9ACTN</name>
<keyword evidence="2" id="KW-0812">Transmembrane</keyword>
<dbReference type="EMBL" id="CP023693">
    <property type="protein sequence ID" value="QEV33693.1"/>
    <property type="molecule type" value="Genomic_DNA"/>
</dbReference>
<feature type="transmembrane region" description="Helical" evidence="2">
    <location>
        <begin position="21"/>
        <end position="42"/>
    </location>
</feature>
<keyword evidence="4" id="KW-1185">Reference proteome</keyword>
<evidence type="ECO:0000313" key="4">
    <source>
        <dbReference type="Proteomes" id="UP000326029"/>
    </source>
</evidence>
<reference evidence="3 4" key="1">
    <citation type="submission" date="2017-09" db="EMBL/GenBank/DDBJ databases">
        <authorList>
            <person name="Lee N."/>
            <person name="Cho B.-K."/>
        </authorList>
    </citation>
    <scope>NUCLEOTIDE SEQUENCE [LARGE SCALE GENOMIC DNA]</scope>
    <source>
        <strain evidence="3 4">ATCC 19740</strain>
    </source>
</reference>
<protein>
    <submittedName>
        <fullName evidence="3">Uncharacterized protein</fullName>
    </submittedName>
</protein>
<keyword evidence="2" id="KW-0472">Membrane</keyword>
<dbReference type="Proteomes" id="UP000326029">
    <property type="component" value="Chromosome"/>
</dbReference>
<gene>
    <name evidence="3" type="ORF">CP977_17210</name>
</gene>
<evidence type="ECO:0000256" key="2">
    <source>
        <dbReference type="SAM" id="Phobius"/>
    </source>
</evidence>
<keyword evidence="2" id="KW-1133">Transmembrane helix</keyword>
<proteinExistence type="predicted"/>
<evidence type="ECO:0000256" key="1">
    <source>
        <dbReference type="SAM" id="MobiDB-lite"/>
    </source>
</evidence>
<organism evidence="3 4">
    <name type="scientific">Streptomyces cinereoruber</name>
    <dbReference type="NCBI Taxonomy" id="67260"/>
    <lineage>
        <taxon>Bacteria</taxon>
        <taxon>Bacillati</taxon>
        <taxon>Actinomycetota</taxon>
        <taxon>Actinomycetes</taxon>
        <taxon>Kitasatosporales</taxon>
        <taxon>Streptomycetaceae</taxon>
        <taxon>Streptomyces</taxon>
    </lineage>
</organism>
<sequence length="84" mass="7759">MEGGPGGGVADPEGGGDAGEVAPVLVSAAALAVVLAVVPLVVAPGGSAVCARGAAYRAQAQANAQVSAGRGARARAPPRTGVTG</sequence>
<feature type="region of interest" description="Disordered" evidence="1">
    <location>
        <begin position="65"/>
        <end position="84"/>
    </location>
</feature>